<name>A0A936F4H2_9BACT</name>
<reference evidence="12 13" key="1">
    <citation type="submission" date="2020-10" db="EMBL/GenBank/DDBJ databases">
        <title>Connecting structure to function with the recovery of over 1000 high-quality activated sludge metagenome-assembled genomes encoding full-length rRNA genes using long-read sequencing.</title>
        <authorList>
            <person name="Singleton C.M."/>
            <person name="Petriglieri F."/>
            <person name="Kristensen J.M."/>
            <person name="Kirkegaard R.H."/>
            <person name="Michaelsen T.Y."/>
            <person name="Andersen M.H."/>
            <person name="Karst S.M."/>
            <person name="Dueholm M.S."/>
            <person name="Nielsen P.H."/>
            <person name="Albertsen M."/>
        </authorList>
    </citation>
    <scope>NUCLEOTIDE SEQUENCE [LARGE SCALE GENOMIC DNA]</scope>
    <source>
        <strain evidence="12">OdNE_18-Q3-R46-58_MAXAC.008</strain>
    </source>
</reference>
<dbReference type="GO" id="GO:0006777">
    <property type="term" value="P:Mo-molybdopterin cofactor biosynthetic process"/>
    <property type="evidence" value="ECO:0007669"/>
    <property type="project" value="UniProtKB-KW"/>
</dbReference>
<dbReference type="CDD" id="cd21117">
    <property type="entry name" value="Twitch_MoaA"/>
    <property type="match status" value="1"/>
</dbReference>
<dbReference type="PROSITE" id="PS51918">
    <property type="entry name" value="RADICAL_SAM"/>
    <property type="match status" value="1"/>
</dbReference>
<dbReference type="GO" id="GO:0051539">
    <property type="term" value="F:4 iron, 4 sulfur cluster binding"/>
    <property type="evidence" value="ECO:0007669"/>
    <property type="project" value="UniProtKB-KW"/>
</dbReference>
<evidence type="ECO:0000256" key="9">
    <source>
        <dbReference type="ARBA" id="ARBA00023150"/>
    </source>
</evidence>
<evidence type="ECO:0000256" key="7">
    <source>
        <dbReference type="ARBA" id="ARBA00023014"/>
    </source>
</evidence>
<keyword evidence="5" id="KW-0547">Nucleotide-binding</keyword>
<evidence type="ECO:0000256" key="6">
    <source>
        <dbReference type="ARBA" id="ARBA00023004"/>
    </source>
</evidence>
<feature type="domain" description="Radical SAM core" evidence="11">
    <location>
        <begin position="26"/>
        <end position="238"/>
    </location>
</feature>
<dbReference type="InterPro" id="IPR013483">
    <property type="entry name" value="MoaA"/>
</dbReference>
<comment type="cofactor">
    <cofactor evidence="1">
        <name>[4Fe-4S] cluster</name>
        <dbReference type="ChEBI" id="CHEBI:49883"/>
    </cofactor>
</comment>
<dbReference type="Pfam" id="PF04055">
    <property type="entry name" value="Radical_SAM"/>
    <property type="match status" value="1"/>
</dbReference>
<dbReference type="GO" id="GO:0061798">
    <property type="term" value="F:GTP 3',8'-cyclase activity"/>
    <property type="evidence" value="ECO:0007669"/>
    <property type="project" value="TreeGrafter"/>
</dbReference>
<sequence>MSPLFATPSEHHLPRMLRVRDGLKDGLGRGITYLRVSVTEQCNLACVYCKPRTGVAERMQPPAMSRNEVVQLVKVFTSLGIRKVRLTGGEPLLRRDLETIIAGISPEVEGRVHLTTNGLHLARKARALRDAGLAGVNVSLDAADTAAFARLTGKNQLGRVLAGLDAARSVGLKTKLNAVVLRGWNEDQILPLTRLAQAGGFQVRFIEFMPYQGNGWGQDQFMPAAEILRTIQEGLGSELEEEPVLGLEEGPARLFRIPGSIGKVGVISTLSADFCDRCNRVRLTSQGALKACLFGNQPVDLLEPLRNHATHDDLVRLIRQALTEKLDCHPMRTGGQPKFVHGMWQVGG</sequence>
<gene>
    <name evidence="12" type="primary">moaA</name>
    <name evidence="12" type="ORF">IPN91_13775</name>
</gene>
<dbReference type="SFLD" id="SFLDG01386">
    <property type="entry name" value="main_SPASM_domain-containing"/>
    <property type="match status" value="1"/>
</dbReference>
<dbReference type="Gene3D" id="3.20.20.70">
    <property type="entry name" value="Aldolase class I"/>
    <property type="match status" value="1"/>
</dbReference>
<comment type="caution">
    <text evidence="12">The sequence shown here is derived from an EMBL/GenBank/DDBJ whole genome shotgun (WGS) entry which is preliminary data.</text>
</comment>
<dbReference type="Proteomes" id="UP000709959">
    <property type="component" value="Unassembled WGS sequence"/>
</dbReference>
<evidence type="ECO:0000256" key="8">
    <source>
        <dbReference type="ARBA" id="ARBA00023134"/>
    </source>
</evidence>
<organism evidence="12 13">
    <name type="scientific">Candidatus Geothrix odensensis</name>
    <dbReference type="NCBI Taxonomy" id="2954440"/>
    <lineage>
        <taxon>Bacteria</taxon>
        <taxon>Pseudomonadati</taxon>
        <taxon>Acidobacteriota</taxon>
        <taxon>Holophagae</taxon>
        <taxon>Holophagales</taxon>
        <taxon>Holophagaceae</taxon>
        <taxon>Geothrix</taxon>
    </lineage>
</organism>
<evidence type="ECO:0000256" key="2">
    <source>
        <dbReference type="ARBA" id="ARBA00022485"/>
    </source>
</evidence>
<evidence type="ECO:0000313" key="12">
    <source>
        <dbReference type="EMBL" id="MBK8573661.1"/>
    </source>
</evidence>
<keyword evidence="2" id="KW-0004">4Fe-4S</keyword>
<evidence type="ECO:0000256" key="3">
    <source>
        <dbReference type="ARBA" id="ARBA00022691"/>
    </source>
</evidence>
<accession>A0A936F4H2</accession>
<dbReference type="SFLD" id="SFLDG01067">
    <property type="entry name" value="SPASM/twitch_domain_containing"/>
    <property type="match status" value="1"/>
</dbReference>
<proteinExistence type="predicted"/>
<evidence type="ECO:0000313" key="13">
    <source>
        <dbReference type="Proteomes" id="UP000709959"/>
    </source>
</evidence>
<evidence type="ECO:0000256" key="4">
    <source>
        <dbReference type="ARBA" id="ARBA00022723"/>
    </source>
</evidence>
<dbReference type="InterPro" id="IPR050105">
    <property type="entry name" value="MoCo_biosynth_MoaA/MoaC"/>
</dbReference>
<dbReference type="GO" id="GO:0046872">
    <property type="term" value="F:metal ion binding"/>
    <property type="evidence" value="ECO:0007669"/>
    <property type="project" value="UniProtKB-KW"/>
</dbReference>
<keyword evidence="4" id="KW-0479">Metal-binding</keyword>
<keyword evidence="10" id="KW-0456">Lyase</keyword>
<evidence type="ECO:0000256" key="10">
    <source>
        <dbReference type="ARBA" id="ARBA00023239"/>
    </source>
</evidence>
<dbReference type="InterPro" id="IPR010505">
    <property type="entry name" value="MoaA_twitch"/>
</dbReference>
<dbReference type="PANTHER" id="PTHR22960">
    <property type="entry name" value="MOLYBDOPTERIN COFACTOR SYNTHESIS PROTEIN A"/>
    <property type="match status" value="1"/>
</dbReference>
<dbReference type="SFLD" id="SFLDG01383">
    <property type="entry name" value="cyclic_pyranopterin_phosphate"/>
    <property type="match status" value="1"/>
</dbReference>
<keyword evidence="7" id="KW-0411">Iron-sulfur</keyword>
<dbReference type="PANTHER" id="PTHR22960:SF0">
    <property type="entry name" value="MOLYBDENUM COFACTOR BIOSYNTHESIS PROTEIN 1"/>
    <property type="match status" value="1"/>
</dbReference>
<keyword evidence="3" id="KW-0949">S-adenosyl-L-methionine</keyword>
<evidence type="ECO:0000256" key="1">
    <source>
        <dbReference type="ARBA" id="ARBA00001966"/>
    </source>
</evidence>
<keyword evidence="6" id="KW-0408">Iron</keyword>
<keyword evidence="9" id="KW-0501">Molybdenum cofactor biosynthesis</keyword>
<keyword evidence="8" id="KW-0342">GTP-binding</keyword>
<protein>
    <submittedName>
        <fullName evidence="12">GTP 3',8-cyclase MoaA</fullName>
    </submittedName>
</protein>
<dbReference type="NCBIfam" id="TIGR02666">
    <property type="entry name" value="moaA"/>
    <property type="match status" value="1"/>
</dbReference>
<dbReference type="AlphaFoldDB" id="A0A936F4H2"/>
<dbReference type="InterPro" id="IPR013785">
    <property type="entry name" value="Aldolase_TIM"/>
</dbReference>
<dbReference type="SMART" id="SM00729">
    <property type="entry name" value="Elp3"/>
    <property type="match status" value="1"/>
</dbReference>
<dbReference type="InterPro" id="IPR007197">
    <property type="entry name" value="rSAM"/>
</dbReference>
<dbReference type="GO" id="GO:0005525">
    <property type="term" value="F:GTP binding"/>
    <property type="evidence" value="ECO:0007669"/>
    <property type="project" value="UniProtKB-KW"/>
</dbReference>
<dbReference type="CDD" id="cd01335">
    <property type="entry name" value="Radical_SAM"/>
    <property type="match status" value="1"/>
</dbReference>
<dbReference type="InterPro" id="IPR058240">
    <property type="entry name" value="rSAM_sf"/>
</dbReference>
<dbReference type="InterPro" id="IPR006638">
    <property type="entry name" value="Elp3/MiaA/NifB-like_rSAM"/>
</dbReference>
<dbReference type="SUPFAM" id="SSF102114">
    <property type="entry name" value="Radical SAM enzymes"/>
    <property type="match status" value="1"/>
</dbReference>
<dbReference type="GO" id="GO:0061799">
    <property type="term" value="F:cyclic pyranopterin monophosphate synthase activity"/>
    <property type="evidence" value="ECO:0007669"/>
    <property type="project" value="TreeGrafter"/>
</dbReference>
<dbReference type="Pfam" id="PF06463">
    <property type="entry name" value="Mob_synth_C"/>
    <property type="match status" value="1"/>
</dbReference>
<evidence type="ECO:0000256" key="5">
    <source>
        <dbReference type="ARBA" id="ARBA00022741"/>
    </source>
</evidence>
<dbReference type="InterPro" id="IPR040064">
    <property type="entry name" value="MoaA-like"/>
</dbReference>
<dbReference type="EMBL" id="JADKCH010000025">
    <property type="protein sequence ID" value="MBK8573661.1"/>
    <property type="molecule type" value="Genomic_DNA"/>
</dbReference>
<dbReference type="SFLD" id="SFLDS00029">
    <property type="entry name" value="Radical_SAM"/>
    <property type="match status" value="1"/>
</dbReference>
<evidence type="ECO:0000259" key="11">
    <source>
        <dbReference type="PROSITE" id="PS51918"/>
    </source>
</evidence>